<evidence type="ECO:0000313" key="1">
    <source>
        <dbReference type="EMBL" id="JAH15428.1"/>
    </source>
</evidence>
<protein>
    <submittedName>
        <fullName evidence="1">Uncharacterized protein</fullName>
    </submittedName>
</protein>
<dbReference type="AlphaFoldDB" id="A0A0E9QH43"/>
<proteinExistence type="predicted"/>
<reference evidence="1" key="1">
    <citation type="submission" date="2014-11" db="EMBL/GenBank/DDBJ databases">
        <authorList>
            <person name="Amaro Gonzalez C."/>
        </authorList>
    </citation>
    <scope>NUCLEOTIDE SEQUENCE</scope>
</reference>
<reference evidence="1" key="2">
    <citation type="journal article" date="2015" name="Fish Shellfish Immunol.">
        <title>Early steps in the European eel (Anguilla anguilla)-Vibrio vulnificus interaction in the gills: Role of the RtxA13 toxin.</title>
        <authorList>
            <person name="Callol A."/>
            <person name="Pajuelo D."/>
            <person name="Ebbesson L."/>
            <person name="Teles M."/>
            <person name="MacKenzie S."/>
            <person name="Amaro C."/>
        </authorList>
    </citation>
    <scope>NUCLEOTIDE SEQUENCE</scope>
</reference>
<sequence>MSDAHIHFALCICSVCESVGGNSM</sequence>
<organism evidence="1">
    <name type="scientific">Anguilla anguilla</name>
    <name type="common">European freshwater eel</name>
    <name type="synonym">Muraena anguilla</name>
    <dbReference type="NCBI Taxonomy" id="7936"/>
    <lineage>
        <taxon>Eukaryota</taxon>
        <taxon>Metazoa</taxon>
        <taxon>Chordata</taxon>
        <taxon>Craniata</taxon>
        <taxon>Vertebrata</taxon>
        <taxon>Euteleostomi</taxon>
        <taxon>Actinopterygii</taxon>
        <taxon>Neopterygii</taxon>
        <taxon>Teleostei</taxon>
        <taxon>Anguilliformes</taxon>
        <taxon>Anguillidae</taxon>
        <taxon>Anguilla</taxon>
    </lineage>
</organism>
<accession>A0A0E9QH43</accession>
<dbReference type="EMBL" id="GBXM01093149">
    <property type="protein sequence ID" value="JAH15428.1"/>
    <property type="molecule type" value="Transcribed_RNA"/>
</dbReference>
<name>A0A0E9QH43_ANGAN</name>